<dbReference type="EMBL" id="CP120942">
    <property type="protein sequence ID" value="WFF96246.1"/>
    <property type="molecule type" value="Genomic_DNA"/>
</dbReference>
<evidence type="ECO:0000313" key="3">
    <source>
        <dbReference type="Proteomes" id="UP001218423"/>
    </source>
</evidence>
<dbReference type="AlphaFoldDB" id="A0AAJ6CLQ3"/>
<sequence>MKIGKNDVHHAGEGGRARGGGQIQRMTGESEPILLNLNSIFGLKKEGRCFGFPSPWPLSRGSVTEAVVEMGAKRAIYFYKREIKGFIPAYSRPGSVLLNLIGRLAAFTFDIIENDEGL</sequence>
<feature type="compositionally biased region" description="Basic and acidic residues" evidence="1">
    <location>
        <begin position="1"/>
        <end position="16"/>
    </location>
</feature>
<evidence type="ECO:0000256" key="1">
    <source>
        <dbReference type="SAM" id="MobiDB-lite"/>
    </source>
</evidence>
<gene>
    <name evidence="2" type="ORF">P5S46_11190</name>
</gene>
<dbReference type="Proteomes" id="UP001218423">
    <property type="component" value="Chromosome"/>
</dbReference>
<protein>
    <submittedName>
        <fullName evidence="2">Uncharacterized protein</fullName>
    </submittedName>
</protein>
<feature type="region of interest" description="Disordered" evidence="1">
    <location>
        <begin position="1"/>
        <end position="24"/>
    </location>
</feature>
<evidence type="ECO:0000313" key="2">
    <source>
        <dbReference type="EMBL" id="WFF96246.1"/>
    </source>
</evidence>
<organism evidence="2 3">
    <name type="scientific">Aeromonas caviae</name>
    <name type="common">Aeromonas punctata</name>
    <dbReference type="NCBI Taxonomy" id="648"/>
    <lineage>
        <taxon>Bacteria</taxon>
        <taxon>Pseudomonadati</taxon>
        <taxon>Pseudomonadota</taxon>
        <taxon>Gammaproteobacteria</taxon>
        <taxon>Aeromonadales</taxon>
        <taxon>Aeromonadaceae</taxon>
        <taxon>Aeromonas</taxon>
    </lineage>
</organism>
<proteinExistence type="predicted"/>
<name>A0AAJ6CLQ3_AERCA</name>
<reference evidence="2" key="1">
    <citation type="submission" date="2023-03" db="EMBL/GenBank/DDBJ databases">
        <title>Aeromonas caviae strain AC1520.</title>
        <authorList>
            <person name="Xie T."/>
            <person name="Zhang Q."/>
            <person name="Deng J."/>
            <person name="Li X."/>
        </authorList>
    </citation>
    <scope>NUCLEOTIDE SEQUENCE</scope>
    <source>
        <strain evidence="2">AC1520</strain>
    </source>
</reference>
<accession>A0AAJ6CLQ3</accession>
<dbReference type="RefSeq" id="WP_277855946.1">
    <property type="nucleotide sequence ID" value="NZ_CP120942.1"/>
</dbReference>